<sequence length="199" mass="22376">MKKKANNISKEQALEMQIKLLQETINNKDNIIKKLESDKSNLEKENADLKAQLARKYRRTSEAISSDQLLLFNEAEFNVEDGALNDNSDDLPEDSAANTDPLSDKAKRKYVKHKSQYSMLNLPADMPVTVIHKQQEAPVCESCGTVKVKVGERVHDTIVKTTSYSIVRRITDVYECPKCDGSVKSTSKTDNILENTVVD</sequence>
<protein>
    <submittedName>
        <fullName evidence="3">Uncharacterized protein</fullName>
    </submittedName>
</protein>
<proteinExistence type="predicted"/>
<comment type="caution">
    <text evidence="3">The sequence shown here is derived from an EMBL/GenBank/DDBJ whole genome shotgun (WGS) entry which is preliminary data.</text>
</comment>
<keyword evidence="4" id="KW-1185">Reference proteome</keyword>
<evidence type="ECO:0000256" key="2">
    <source>
        <dbReference type="SAM" id="MobiDB-lite"/>
    </source>
</evidence>
<accession>A0A7X2TQA4</accession>
<dbReference type="AlphaFoldDB" id="A0A7X2TQA4"/>
<evidence type="ECO:0000313" key="3">
    <source>
        <dbReference type="EMBL" id="MSU05602.1"/>
    </source>
</evidence>
<dbReference type="EMBL" id="VUNN01000003">
    <property type="protein sequence ID" value="MSU05602.1"/>
    <property type="molecule type" value="Genomic_DNA"/>
</dbReference>
<name>A0A7X2TQA4_9SPIO</name>
<evidence type="ECO:0000256" key="1">
    <source>
        <dbReference type="SAM" id="Coils"/>
    </source>
</evidence>
<feature type="region of interest" description="Disordered" evidence="2">
    <location>
        <begin position="83"/>
        <end position="105"/>
    </location>
</feature>
<feature type="non-terminal residue" evidence="3">
    <location>
        <position position="199"/>
    </location>
</feature>
<organism evidence="3 4">
    <name type="scientific">Bullifex porci</name>
    <dbReference type="NCBI Taxonomy" id="2606638"/>
    <lineage>
        <taxon>Bacteria</taxon>
        <taxon>Pseudomonadati</taxon>
        <taxon>Spirochaetota</taxon>
        <taxon>Spirochaetia</taxon>
        <taxon>Spirochaetales</taxon>
        <taxon>Spirochaetaceae</taxon>
        <taxon>Bullifex</taxon>
    </lineage>
</organism>
<reference evidence="3 4" key="1">
    <citation type="submission" date="2019-08" db="EMBL/GenBank/DDBJ databases">
        <title>In-depth cultivation of the pig gut microbiome towards novel bacterial diversity and tailored functional studies.</title>
        <authorList>
            <person name="Wylensek D."/>
            <person name="Hitch T.C.A."/>
            <person name="Clavel T."/>
        </authorList>
    </citation>
    <scope>NUCLEOTIDE SEQUENCE [LARGE SCALE GENOMIC DNA]</scope>
    <source>
        <strain evidence="3 4">NM-380-WT-3C1</strain>
    </source>
</reference>
<keyword evidence="1" id="KW-0175">Coiled coil</keyword>
<evidence type="ECO:0000313" key="4">
    <source>
        <dbReference type="Proteomes" id="UP000460549"/>
    </source>
</evidence>
<feature type="coiled-coil region" evidence="1">
    <location>
        <begin position="18"/>
        <end position="59"/>
    </location>
</feature>
<gene>
    <name evidence="3" type="ORF">FYJ80_02240</name>
</gene>
<dbReference type="Proteomes" id="UP000460549">
    <property type="component" value="Unassembled WGS sequence"/>
</dbReference>
<dbReference type="RefSeq" id="WP_154424506.1">
    <property type="nucleotide sequence ID" value="NZ_VUNN01000003.1"/>
</dbReference>